<feature type="transmembrane region" description="Helical" evidence="7">
    <location>
        <begin position="150"/>
        <end position="175"/>
    </location>
</feature>
<dbReference type="InterPro" id="IPR036259">
    <property type="entry name" value="MFS_trans_sf"/>
</dbReference>
<dbReference type="PANTHER" id="PTHR43266">
    <property type="entry name" value="MACROLIDE-EFFLUX PROTEIN"/>
    <property type="match status" value="1"/>
</dbReference>
<dbReference type="InterPro" id="IPR011701">
    <property type="entry name" value="MFS"/>
</dbReference>
<feature type="transmembrane region" description="Helical" evidence="7">
    <location>
        <begin position="303"/>
        <end position="322"/>
    </location>
</feature>
<gene>
    <name evidence="8" type="primary">lplT</name>
    <name evidence="8" type="ORF">A6F65_01947</name>
</gene>
<feature type="transmembrane region" description="Helical" evidence="7">
    <location>
        <begin position="50"/>
        <end position="71"/>
    </location>
</feature>
<keyword evidence="2" id="KW-0813">Transport</keyword>
<dbReference type="GO" id="GO:0005886">
    <property type="term" value="C:plasma membrane"/>
    <property type="evidence" value="ECO:0007669"/>
    <property type="project" value="UniProtKB-SubCell"/>
</dbReference>
<evidence type="ECO:0000256" key="5">
    <source>
        <dbReference type="ARBA" id="ARBA00022989"/>
    </source>
</evidence>
<dbReference type="CDD" id="cd06173">
    <property type="entry name" value="MFS_MefA_like"/>
    <property type="match status" value="1"/>
</dbReference>
<feature type="transmembrane region" description="Helical" evidence="7">
    <location>
        <begin position="233"/>
        <end position="252"/>
    </location>
</feature>
<evidence type="ECO:0000313" key="8">
    <source>
        <dbReference type="EMBL" id="ANU08239.1"/>
    </source>
</evidence>
<dbReference type="Gene3D" id="1.20.1250.20">
    <property type="entry name" value="MFS general substrate transporter like domains"/>
    <property type="match status" value="1"/>
</dbReference>
<protein>
    <submittedName>
        <fullName evidence="8">Lysophospholipid transporter LplT</fullName>
    </submittedName>
</protein>
<dbReference type="Pfam" id="PF07690">
    <property type="entry name" value="MFS_1"/>
    <property type="match status" value="1"/>
</dbReference>
<evidence type="ECO:0000256" key="3">
    <source>
        <dbReference type="ARBA" id="ARBA00022475"/>
    </source>
</evidence>
<dbReference type="EMBL" id="CP016545">
    <property type="protein sequence ID" value="ANU08239.1"/>
    <property type="molecule type" value="Genomic_DNA"/>
</dbReference>
<feature type="transmembrane region" description="Helical" evidence="7">
    <location>
        <begin position="272"/>
        <end position="291"/>
    </location>
</feature>
<dbReference type="SUPFAM" id="SSF103473">
    <property type="entry name" value="MFS general substrate transporter"/>
    <property type="match status" value="1"/>
</dbReference>
<dbReference type="AlphaFoldDB" id="A0A1C7D9R8"/>
<dbReference type="KEGG" id="anh:A6F65_01947"/>
<comment type="subcellular location">
    <subcellularLocation>
        <location evidence="1">Cell membrane</location>
        <topology evidence="1">Multi-pass membrane protein</topology>
    </subcellularLocation>
</comment>
<accession>A0A1C7D9R8</accession>
<evidence type="ECO:0000256" key="4">
    <source>
        <dbReference type="ARBA" id="ARBA00022692"/>
    </source>
</evidence>
<feature type="transmembrane region" description="Helical" evidence="7">
    <location>
        <begin position="92"/>
        <end position="109"/>
    </location>
</feature>
<evidence type="ECO:0000256" key="7">
    <source>
        <dbReference type="SAM" id="Phobius"/>
    </source>
</evidence>
<feature type="transmembrane region" description="Helical" evidence="7">
    <location>
        <begin position="115"/>
        <end position="138"/>
    </location>
</feature>
<sequence>MFTSTHLLKRRRFLPLFATQLFNAFNDNVYKTTMVLFVVYTIYNSAESETMFSSVASGLFILPFFLLSAIAGQLSDLRDKAVLIRRIKAAEIVLMCVGAVGLFMAWNGIAVDAVAIPLLLATLFGTGVQSAFFGPIKYAILPQHLKKDEVLAGTGLVEAGTYIAIMGGTILAGLLSENVEIAAFAIVTFAVMGYLVSRQVPPAPPQGEKEKIDYNPFTSSWALLRDTMQNREILYAIIAISFFWTIGSVLFIQFPPLAKNVLLADPKVASLFLVSFSVGVAVGSVTINLLLKGRVSARYAPISVLMMGIMVALFYMVCRAWNAGLRSDELMDVTMFLSYPLAWVVLGSLLLIAIFGGMFVVPLYAFLTTRVAANMASRTVAANNIVNSGSMVIGSLLAFALSTIGIPLAEQVLLSSAMCLVSVWLGMKLYRAEQDAAIHAAETAPA</sequence>
<keyword evidence="6 7" id="KW-0472">Membrane</keyword>
<dbReference type="RefSeq" id="WP_067788182.1">
    <property type="nucleotide sequence ID" value="NZ_CP016545.1"/>
</dbReference>
<keyword evidence="4 7" id="KW-0812">Transmembrane</keyword>
<evidence type="ECO:0000256" key="2">
    <source>
        <dbReference type="ARBA" id="ARBA00022448"/>
    </source>
</evidence>
<organism evidence="8 9">
    <name type="scientific">Paraurantiacibacter namhicola</name>
    <dbReference type="NCBI Taxonomy" id="645517"/>
    <lineage>
        <taxon>Bacteria</taxon>
        <taxon>Pseudomonadati</taxon>
        <taxon>Pseudomonadota</taxon>
        <taxon>Alphaproteobacteria</taxon>
        <taxon>Sphingomonadales</taxon>
        <taxon>Erythrobacteraceae</taxon>
        <taxon>Paraurantiacibacter</taxon>
    </lineage>
</organism>
<dbReference type="PANTHER" id="PTHR43266:SF2">
    <property type="entry name" value="MAJOR FACILITATOR SUPERFAMILY (MFS) PROFILE DOMAIN-CONTAINING PROTEIN"/>
    <property type="match status" value="1"/>
</dbReference>
<dbReference type="Proteomes" id="UP000092698">
    <property type="component" value="Chromosome"/>
</dbReference>
<evidence type="ECO:0000256" key="1">
    <source>
        <dbReference type="ARBA" id="ARBA00004651"/>
    </source>
</evidence>
<reference evidence="8 9" key="1">
    <citation type="submission" date="2016-07" db="EMBL/GenBank/DDBJ databases">
        <title>Complete genome sequence of Altererythrobacter namhicola JCM 16345T, containing esterase-encoding genes.</title>
        <authorList>
            <person name="Cheng H."/>
            <person name="Wu Y.-H."/>
            <person name="Jian S.-L."/>
            <person name="Huo Y.-Y."/>
            <person name="Wang C.-S."/>
            <person name="Xu X.-W."/>
        </authorList>
    </citation>
    <scope>NUCLEOTIDE SEQUENCE [LARGE SCALE GENOMIC DNA]</scope>
    <source>
        <strain evidence="8 9">JCM 16345</strain>
    </source>
</reference>
<keyword evidence="5 7" id="KW-1133">Transmembrane helix</keyword>
<dbReference type="OrthoDB" id="9803968at2"/>
<name>A0A1C7D9R8_9SPHN</name>
<dbReference type="GO" id="GO:0022857">
    <property type="term" value="F:transmembrane transporter activity"/>
    <property type="evidence" value="ECO:0007669"/>
    <property type="project" value="InterPro"/>
</dbReference>
<dbReference type="PATRIC" id="fig|645517.4.peg.1931"/>
<keyword evidence="9" id="KW-1185">Reference proteome</keyword>
<keyword evidence="3" id="KW-1003">Cell membrane</keyword>
<dbReference type="STRING" id="645517.A6F65_01947"/>
<feature type="transmembrane region" description="Helical" evidence="7">
    <location>
        <begin position="342"/>
        <end position="367"/>
    </location>
</feature>
<proteinExistence type="predicted"/>
<evidence type="ECO:0000313" key="9">
    <source>
        <dbReference type="Proteomes" id="UP000092698"/>
    </source>
</evidence>
<evidence type="ECO:0000256" key="6">
    <source>
        <dbReference type="ARBA" id="ARBA00023136"/>
    </source>
</evidence>
<feature type="transmembrane region" description="Helical" evidence="7">
    <location>
        <begin position="388"/>
        <end position="406"/>
    </location>
</feature>
<feature type="transmembrane region" description="Helical" evidence="7">
    <location>
        <begin position="181"/>
        <end position="197"/>
    </location>
</feature>